<organism evidence="2 3">
    <name type="scientific">Mesorhizobium sangaii</name>
    <dbReference type="NCBI Taxonomy" id="505389"/>
    <lineage>
        <taxon>Bacteria</taxon>
        <taxon>Pseudomonadati</taxon>
        <taxon>Pseudomonadota</taxon>
        <taxon>Alphaproteobacteria</taxon>
        <taxon>Hyphomicrobiales</taxon>
        <taxon>Phyllobacteriaceae</taxon>
        <taxon>Mesorhizobium</taxon>
    </lineage>
</organism>
<reference evidence="2 3" key="1">
    <citation type="submission" date="2020-08" db="EMBL/GenBank/DDBJ databases">
        <title>Genomic Encyclopedia of Type Strains, Phase IV (KMG-IV): sequencing the most valuable type-strain genomes for metagenomic binning, comparative biology and taxonomic classification.</title>
        <authorList>
            <person name="Goeker M."/>
        </authorList>
    </citation>
    <scope>NUCLEOTIDE SEQUENCE [LARGE SCALE GENOMIC DNA]</scope>
    <source>
        <strain evidence="2 3">DSM 100039</strain>
    </source>
</reference>
<protein>
    <submittedName>
        <fullName evidence="2">Signal transduction histidine kinase</fullName>
    </submittedName>
</protein>
<proteinExistence type="predicted"/>
<dbReference type="Proteomes" id="UP000556329">
    <property type="component" value="Unassembled WGS sequence"/>
</dbReference>
<sequence>MPADKHKCHVETTTFGLRGDDEPRRLQRAKMRPEALYEVKLGLEAFGRAKARFSAKKQGAIAFSRQRNRLGLKGMKKRLQRLGGHCSISKRGLRKGGPKMKPRLKMKTGAT</sequence>
<evidence type="ECO:0000256" key="1">
    <source>
        <dbReference type="SAM" id="MobiDB-lite"/>
    </source>
</evidence>
<dbReference type="GO" id="GO:0016301">
    <property type="term" value="F:kinase activity"/>
    <property type="evidence" value="ECO:0007669"/>
    <property type="project" value="UniProtKB-KW"/>
</dbReference>
<keyword evidence="2" id="KW-0418">Kinase</keyword>
<dbReference type="AlphaFoldDB" id="A0A841PSR3"/>
<accession>A0A841PSR3</accession>
<feature type="region of interest" description="Disordered" evidence="1">
    <location>
        <begin position="88"/>
        <end position="111"/>
    </location>
</feature>
<name>A0A841PSR3_9HYPH</name>
<dbReference type="EMBL" id="JACHEF010000008">
    <property type="protein sequence ID" value="MBB6413600.1"/>
    <property type="molecule type" value="Genomic_DNA"/>
</dbReference>
<keyword evidence="2" id="KW-0808">Transferase</keyword>
<comment type="caution">
    <text evidence="2">The sequence shown here is derived from an EMBL/GenBank/DDBJ whole genome shotgun (WGS) entry which is preliminary data.</text>
</comment>
<gene>
    <name evidence="2" type="ORF">HNQ71_006304</name>
</gene>
<evidence type="ECO:0000313" key="3">
    <source>
        <dbReference type="Proteomes" id="UP000556329"/>
    </source>
</evidence>
<feature type="compositionally biased region" description="Basic residues" evidence="1">
    <location>
        <begin position="91"/>
        <end position="111"/>
    </location>
</feature>
<evidence type="ECO:0000313" key="2">
    <source>
        <dbReference type="EMBL" id="MBB6413600.1"/>
    </source>
</evidence>
<keyword evidence="3" id="KW-1185">Reference proteome</keyword>